<reference evidence="1" key="1">
    <citation type="submission" date="2020-08" db="EMBL/GenBank/DDBJ databases">
        <title>Multicomponent nature underlies the extraordinary mechanical properties of spider dragline silk.</title>
        <authorList>
            <person name="Kono N."/>
            <person name="Nakamura H."/>
            <person name="Mori M."/>
            <person name="Yoshida Y."/>
            <person name="Ohtoshi R."/>
            <person name="Malay A.D."/>
            <person name="Moran D.A.P."/>
            <person name="Tomita M."/>
            <person name="Numata K."/>
            <person name="Arakawa K."/>
        </authorList>
    </citation>
    <scope>NUCLEOTIDE SEQUENCE</scope>
</reference>
<name>A0A8X6I3W4_9ARAC</name>
<gene>
    <name evidence="1" type="ORF">TNIN_362991</name>
</gene>
<dbReference type="AlphaFoldDB" id="A0A8X6I3W4"/>
<protein>
    <submittedName>
        <fullName evidence="1">Uncharacterized protein</fullName>
    </submittedName>
</protein>
<dbReference type="Proteomes" id="UP000886998">
    <property type="component" value="Unassembled WGS sequence"/>
</dbReference>
<keyword evidence="2" id="KW-1185">Reference proteome</keyword>
<accession>A0A8X6I3W4</accession>
<organism evidence="1 2">
    <name type="scientific">Trichonephila inaurata madagascariensis</name>
    <dbReference type="NCBI Taxonomy" id="2747483"/>
    <lineage>
        <taxon>Eukaryota</taxon>
        <taxon>Metazoa</taxon>
        <taxon>Ecdysozoa</taxon>
        <taxon>Arthropoda</taxon>
        <taxon>Chelicerata</taxon>
        <taxon>Arachnida</taxon>
        <taxon>Araneae</taxon>
        <taxon>Araneomorphae</taxon>
        <taxon>Entelegynae</taxon>
        <taxon>Araneoidea</taxon>
        <taxon>Nephilidae</taxon>
        <taxon>Trichonephila</taxon>
        <taxon>Trichonephila inaurata</taxon>
    </lineage>
</organism>
<dbReference type="EMBL" id="BMAV01024043">
    <property type="protein sequence ID" value="GFS29676.1"/>
    <property type="molecule type" value="Genomic_DNA"/>
</dbReference>
<evidence type="ECO:0000313" key="2">
    <source>
        <dbReference type="Proteomes" id="UP000886998"/>
    </source>
</evidence>
<sequence>MDIEVLKKFEHLTELSNSIKIEIEKENASSDLIEELLSKLIDKEKLHENFNKDITILTNMADIEKEIEKQQQYRDSIITCKVQANKILNKRETE</sequence>
<comment type="caution">
    <text evidence="1">The sequence shown here is derived from an EMBL/GenBank/DDBJ whole genome shotgun (WGS) entry which is preliminary data.</text>
</comment>
<evidence type="ECO:0000313" key="1">
    <source>
        <dbReference type="EMBL" id="GFS29676.1"/>
    </source>
</evidence>
<proteinExistence type="predicted"/>